<dbReference type="Pfam" id="PF00455">
    <property type="entry name" value="DeoRC"/>
    <property type="match status" value="1"/>
</dbReference>
<dbReference type="OrthoDB" id="9814815at2"/>
<dbReference type="InterPro" id="IPR001034">
    <property type="entry name" value="DeoR_HTH"/>
</dbReference>
<evidence type="ECO:0000256" key="2">
    <source>
        <dbReference type="ARBA" id="ARBA00023163"/>
    </source>
</evidence>
<accession>A0A246J5M0</accession>
<keyword evidence="5" id="KW-1185">Reference proteome</keyword>
<keyword evidence="1" id="KW-0805">Transcription regulation</keyword>
<dbReference type="RefSeq" id="WP_088386326.1">
    <property type="nucleotide sequence ID" value="NZ_NIOF01000009.1"/>
</dbReference>
<evidence type="ECO:0000313" key="5">
    <source>
        <dbReference type="Proteomes" id="UP000197468"/>
    </source>
</evidence>
<dbReference type="InterPro" id="IPR000485">
    <property type="entry name" value="AsnC-type_HTH_dom"/>
</dbReference>
<dbReference type="SUPFAM" id="SSF100950">
    <property type="entry name" value="NagB/RpiA/CoA transferase-like"/>
    <property type="match status" value="1"/>
</dbReference>
<organism evidence="4 5">
    <name type="scientific">Roseateles aquatilis</name>
    <dbReference type="NCBI Taxonomy" id="431061"/>
    <lineage>
        <taxon>Bacteria</taxon>
        <taxon>Pseudomonadati</taxon>
        <taxon>Pseudomonadota</taxon>
        <taxon>Betaproteobacteria</taxon>
        <taxon>Burkholderiales</taxon>
        <taxon>Sphaerotilaceae</taxon>
        <taxon>Roseateles</taxon>
    </lineage>
</organism>
<dbReference type="Proteomes" id="UP000197468">
    <property type="component" value="Unassembled WGS sequence"/>
</dbReference>
<keyword evidence="2" id="KW-0804">Transcription</keyword>
<dbReference type="InterPro" id="IPR036390">
    <property type="entry name" value="WH_DNA-bd_sf"/>
</dbReference>
<dbReference type="SMART" id="SM01134">
    <property type="entry name" value="DeoRC"/>
    <property type="match status" value="1"/>
</dbReference>
<dbReference type="EMBL" id="NIOF01000009">
    <property type="protein sequence ID" value="OWQ87544.1"/>
    <property type="molecule type" value="Genomic_DNA"/>
</dbReference>
<dbReference type="InterPro" id="IPR036388">
    <property type="entry name" value="WH-like_DNA-bd_sf"/>
</dbReference>
<dbReference type="GO" id="GO:0043565">
    <property type="term" value="F:sequence-specific DNA binding"/>
    <property type="evidence" value="ECO:0007669"/>
    <property type="project" value="InterPro"/>
</dbReference>
<protein>
    <submittedName>
        <fullName evidence="4">DeoR family transcriptional regulator</fullName>
    </submittedName>
</protein>
<dbReference type="GO" id="GO:0003700">
    <property type="term" value="F:DNA-binding transcription factor activity"/>
    <property type="evidence" value="ECO:0007669"/>
    <property type="project" value="InterPro"/>
</dbReference>
<dbReference type="PROSITE" id="PS51000">
    <property type="entry name" value="HTH_DEOR_2"/>
    <property type="match status" value="1"/>
</dbReference>
<evidence type="ECO:0000313" key="4">
    <source>
        <dbReference type="EMBL" id="OWQ87544.1"/>
    </source>
</evidence>
<proteinExistence type="predicted"/>
<dbReference type="Gene3D" id="3.40.50.1360">
    <property type="match status" value="1"/>
</dbReference>
<dbReference type="Gene3D" id="1.10.10.10">
    <property type="entry name" value="Winged helix-like DNA-binding domain superfamily/Winged helix DNA-binding domain"/>
    <property type="match status" value="1"/>
</dbReference>
<name>A0A246J5M0_9BURK</name>
<dbReference type="Pfam" id="PF08220">
    <property type="entry name" value="HTH_DeoR"/>
    <property type="match status" value="1"/>
</dbReference>
<dbReference type="InterPro" id="IPR014036">
    <property type="entry name" value="DeoR-like_C"/>
</dbReference>
<dbReference type="InterPro" id="IPR050313">
    <property type="entry name" value="Carb_Metab_HTH_regulators"/>
</dbReference>
<dbReference type="InterPro" id="IPR037171">
    <property type="entry name" value="NagB/RpiA_transferase-like"/>
</dbReference>
<gene>
    <name evidence="4" type="ORF">CDN99_18275</name>
</gene>
<dbReference type="PANTHER" id="PTHR30363">
    <property type="entry name" value="HTH-TYPE TRANSCRIPTIONAL REGULATOR SRLR-RELATED"/>
    <property type="match status" value="1"/>
</dbReference>
<dbReference type="AlphaFoldDB" id="A0A246J5M0"/>
<evidence type="ECO:0000259" key="3">
    <source>
        <dbReference type="PROSITE" id="PS51000"/>
    </source>
</evidence>
<dbReference type="SUPFAM" id="SSF46785">
    <property type="entry name" value="Winged helix' DNA-binding domain"/>
    <property type="match status" value="1"/>
</dbReference>
<reference evidence="4 5" key="1">
    <citation type="journal article" date="2008" name="Int. J. Syst. Evol. Microbiol.">
        <title>Description of Roseateles aquatilis sp. nov. and Roseateles terrae sp. nov., in the class Betaproteobacteria, and emended description of the genus Roseateles.</title>
        <authorList>
            <person name="Gomila M."/>
            <person name="Bowien B."/>
            <person name="Falsen E."/>
            <person name="Moore E.R."/>
            <person name="Lalucat J."/>
        </authorList>
    </citation>
    <scope>NUCLEOTIDE SEQUENCE [LARGE SCALE GENOMIC DNA]</scope>
    <source>
        <strain evidence="4 5">CCUG 48205</strain>
    </source>
</reference>
<dbReference type="PRINTS" id="PR00033">
    <property type="entry name" value="HTHASNC"/>
</dbReference>
<dbReference type="PANTHER" id="PTHR30363:SF44">
    <property type="entry name" value="AGA OPERON TRANSCRIPTIONAL REPRESSOR-RELATED"/>
    <property type="match status" value="1"/>
</dbReference>
<sequence length="269" mass="29231">MSSSSTPTADRQEASLLIDERRRLIREQVQTQGRVTVEELAERFGISVVTIRSDLNALASTGALLRTHGGALAHRDTEEVPISVKQKLRHEQKVRIATEAARLIRDGETILLDSGSTTEEIAKQIRGLRLQSLNVITNALNIAVLLATVPGVNIIMPGGLLRQNSYSLSGPQAVTALQSLYADRLFLGVDSLDPEIGLMTPHLLEAQLNAQMMKIARQIVAVADASKLMKRNLSVIAPVEQLDILITDNEADAAIVGELRRRGVDVILA</sequence>
<feature type="domain" description="HTH deoR-type" evidence="3">
    <location>
        <begin position="18"/>
        <end position="73"/>
    </location>
</feature>
<evidence type="ECO:0000256" key="1">
    <source>
        <dbReference type="ARBA" id="ARBA00023015"/>
    </source>
</evidence>
<comment type="caution">
    <text evidence="4">The sequence shown here is derived from an EMBL/GenBank/DDBJ whole genome shotgun (WGS) entry which is preliminary data.</text>
</comment>
<dbReference type="PRINTS" id="PR00037">
    <property type="entry name" value="HTHLACR"/>
</dbReference>
<dbReference type="SMART" id="SM00420">
    <property type="entry name" value="HTH_DEOR"/>
    <property type="match status" value="1"/>
</dbReference>